<accession>A0A4P9W6Q4</accession>
<gene>
    <name evidence="2" type="ORF">BDK51DRAFT_25701</name>
</gene>
<feature type="region of interest" description="Disordered" evidence="1">
    <location>
        <begin position="91"/>
        <end position="114"/>
    </location>
</feature>
<organism evidence="2 3">
    <name type="scientific">Blyttiomyces helicus</name>
    <dbReference type="NCBI Taxonomy" id="388810"/>
    <lineage>
        <taxon>Eukaryota</taxon>
        <taxon>Fungi</taxon>
        <taxon>Fungi incertae sedis</taxon>
        <taxon>Chytridiomycota</taxon>
        <taxon>Chytridiomycota incertae sedis</taxon>
        <taxon>Chytridiomycetes</taxon>
        <taxon>Chytridiomycetes incertae sedis</taxon>
        <taxon>Blyttiomyces</taxon>
    </lineage>
</organism>
<dbReference type="EMBL" id="KZ997229">
    <property type="protein sequence ID" value="RKO87692.1"/>
    <property type="molecule type" value="Genomic_DNA"/>
</dbReference>
<protein>
    <submittedName>
        <fullName evidence="2">Uncharacterized protein</fullName>
    </submittedName>
</protein>
<sequence>MSNLDAPVIVMSVVQSVWMVCWASQWVVKVQKKINIRFAFCEIRRRTSQLTGQMRQLLKASIESIRLSHDICHNFQQKRRMDSAVLIEKSGGGRHQSTRPPQDHVLMTAGPRGGSRRRTWLQSYFVGELSLTSEKVRLRANGNEEPGDRKMRISVNLHIMTKDCYRFLLSVPQVSYLKANRELRQIQVE</sequence>
<dbReference type="Proteomes" id="UP000269721">
    <property type="component" value="Unassembled WGS sequence"/>
</dbReference>
<evidence type="ECO:0000313" key="2">
    <source>
        <dbReference type="EMBL" id="RKO87692.1"/>
    </source>
</evidence>
<evidence type="ECO:0000256" key="1">
    <source>
        <dbReference type="SAM" id="MobiDB-lite"/>
    </source>
</evidence>
<reference evidence="3" key="1">
    <citation type="journal article" date="2018" name="Nat. Microbiol.">
        <title>Leveraging single-cell genomics to expand the fungal tree of life.</title>
        <authorList>
            <person name="Ahrendt S.R."/>
            <person name="Quandt C.A."/>
            <person name="Ciobanu D."/>
            <person name="Clum A."/>
            <person name="Salamov A."/>
            <person name="Andreopoulos B."/>
            <person name="Cheng J.F."/>
            <person name="Woyke T."/>
            <person name="Pelin A."/>
            <person name="Henrissat B."/>
            <person name="Reynolds N.K."/>
            <person name="Benny G.L."/>
            <person name="Smith M.E."/>
            <person name="James T.Y."/>
            <person name="Grigoriev I.V."/>
        </authorList>
    </citation>
    <scope>NUCLEOTIDE SEQUENCE [LARGE SCALE GENOMIC DNA]</scope>
</reference>
<dbReference type="AlphaFoldDB" id="A0A4P9W6Q4"/>
<proteinExistence type="predicted"/>
<name>A0A4P9W6Q4_9FUNG</name>
<keyword evidence="3" id="KW-1185">Reference proteome</keyword>
<evidence type="ECO:0000313" key="3">
    <source>
        <dbReference type="Proteomes" id="UP000269721"/>
    </source>
</evidence>